<dbReference type="HOGENOM" id="CLU_031397_3_1_2"/>
<dbReference type="Proteomes" id="UP000001037">
    <property type="component" value="Chromosome"/>
</dbReference>
<evidence type="ECO:0000256" key="7">
    <source>
        <dbReference type="ARBA" id="ARBA00022695"/>
    </source>
</evidence>
<dbReference type="GO" id="GO:0006450">
    <property type="term" value="P:regulation of translational fidelity"/>
    <property type="evidence" value="ECO:0007669"/>
    <property type="project" value="TreeGrafter"/>
</dbReference>
<keyword evidence="9" id="KW-0067">ATP-binding</keyword>
<evidence type="ECO:0000313" key="13">
    <source>
        <dbReference type="EMBL" id="AEM39264.1"/>
    </source>
</evidence>
<dbReference type="PANTHER" id="PTHR17490:SF16">
    <property type="entry name" value="THREONYLCARBAMOYL-AMP SYNTHASE"/>
    <property type="match status" value="1"/>
</dbReference>
<evidence type="ECO:0000256" key="1">
    <source>
        <dbReference type="ARBA" id="ARBA00004496"/>
    </source>
</evidence>
<evidence type="ECO:0000256" key="9">
    <source>
        <dbReference type="ARBA" id="ARBA00022840"/>
    </source>
</evidence>
<dbReference type="OrthoDB" id="39992at2157"/>
<comment type="subcellular location">
    <subcellularLocation>
        <location evidence="1">Cytoplasm</location>
    </subcellularLocation>
</comment>
<evidence type="ECO:0000256" key="2">
    <source>
        <dbReference type="ARBA" id="ARBA00007663"/>
    </source>
</evidence>
<keyword evidence="4" id="KW-0963">Cytoplasm</keyword>
<dbReference type="EMBL" id="CP002838">
    <property type="protein sequence ID" value="AEM39264.1"/>
    <property type="molecule type" value="Genomic_DNA"/>
</dbReference>
<keyword evidence="7" id="KW-0548">Nucleotidyltransferase</keyword>
<dbReference type="GO" id="GO:0008033">
    <property type="term" value="P:tRNA processing"/>
    <property type="evidence" value="ECO:0007669"/>
    <property type="project" value="UniProtKB-KW"/>
</dbReference>
<evidence type="ECO:0000256" key="4">
    <source>
        <dbReference type="ARBA" id="ARBA00022490"/>
    </source>
</evidence>
<dbReference type="FunCoup" id="G0EH40">
    <property type="interactions" value="58"/>
</dbReference>
<dbReference type="AlphaFoldDB" id="G0EH40"/>
<keyword evidence="14" id="KW-1185">Reference proteome</keyword>
<evidence type="ECO:0000256" key="5">
    <source>
        <dbReference type="ARBA" id="ARBA00022679"/>
    </source>
</evidence>
<dbReference type="GO" id="GO:0003725">
    <property type="term" value="F:double-stranded RNA binding"/>
    <property type="evidence" value="ECO:0007669"/>
    <property type="project" value="InterPro"/>
</dbReference>
<organism evidence="13 14">
    <name type="scientific">Pyrolobus fumarii (strain DSM 11204 / 1A)</name>
    <dbReference type="NCBI Taxonomy" id="694429"/>
    <lineage>
        <taxon>Archaea</taxon>
        <taxon>Thermoproteota</taxon>
        <taxon>Thermoprotei</taxon>
        <taxon>Desulfurococcales</taxon>
        <taxon>Pyrodictiaceae</taxon>
        <taxon>Pyrolobus</taxon>
    </lineage>
</organism>
<dbReference type="NCBIfam" id="TIGR00057">
    <property type="entry name" value="L-threonylcarbamoyladenylate synthase"/>
    <property type="match status" value="1"/>
</dbReference>
<accession>G0EH40</accession>
<dbReference type="eggNOG" id="arCOG01952">
    <property type="taxonomic scope" value="Archaea"/>
</dbReference>
<dbReference type="GO" id="GO:0005737">
    <property type="term" value="C:cytoplasm"/>
    <property type="evidence" value="ECO:0007669"/>
    <property type="project" value="UniProtKB-SubCell"/>
</dbReference>
<keyword evidence="5" id="KW-0808">Transferase</keyword>
<evidence type="ECO:0000256" key="6">
    <source>
        <dbReference type="ARBA" id="ARBA00022694"/>
    </source>
</evidence>
<evidence type="ECO:0000256" key="8">
    <source>
        <dbReference type="ARBA" id="ARBA00022741"/>
    </source>
</evidence>
<feature type="domain" description="YrdC-like" evidence="12">
    <location>
        <begin position="12"/>
        <end position="198"/>
    </location>
</feature>
<dbReference type="InParanoid" id="G0EH40"/>
<dbReference type="InterPro" id="IPR017945">
    <property type="entry name" value="DHBP_synth_RibB-like_a/b_dom"/>
</dbReference>
<dbReference type="GO" id="GO:0061710">
    <property type="term" value="F:L-threonylcarbamoyladenylate synthase"/>
    <property type="evidence" value="ECO:0007669"/>
    <property type="project" value="UniProtKB-EC"/>
</dbReference>
<dbReference type="GeneID" id="11138592"/>
<evidence type="ECO:0000256" key="11">
    <source>
        <dbReference type="ARBA" id="ARBA00048366"/>
    </source>
</evidence>
<evidence type="ECO:0000256" key="10">
    <source>
        <dbReference type="ARBA" id="ARBA00029774"/>
    </source>
</evidence>
<dbReference type="InterPro" id="IPR050156">
    <property type="entry name" value="TC-AMP_synthase_SUA5"/>
</dbReference>
<dbReference type="STRING" id="694429.Pyrfu_1406"/>
<dbReference type="KEGG" id="pfm:Pyrfu_1406"/>
<name>G0EH40_PYRF1</name>
<comment type="catalytic activity">
    <reaction evidence="11">
        <text>L-threonine + hydrogencarbonate + ATP = L-threonylcarbamoyladenylate + diphosphate + H2O</text>
        <dbReference type="Rhea" id="RHEA:36407"/>
        <dbReference type="ChEBI" id="CHEBI:15377"/>
        <dbReference type="ChEBI" id="CHEBI:17544"/>
        <dbReference type="ChEBI" id="CHEBI:30616"/>
        <dbReference type="ChEBI" id="CHEBI:33019"/>
        <dbReference type="ChEBI" id="CHEBI:57926"/>
        <dbReference type="ChEBI" id="CHEBI:73682"/>
        <dbReference type="EC" id="2.7.7.87"/>
    </reaction>
</comment>
<comment type="similarity">
    <text evidence="2">Belongs to the SUA5 family.</text>
</comment>
<sequence>MTTSKRRVSWWLNAIEHAGLIVRMGGIVVYPTDTVYGIGGSPWLEYAVERVFRVKRRPPDKPVPLLVVSVESALEIGEFDEAARRLAERFWPGALTIVVPLRDTSIPELVTAGTGCVGLRMPAHPAPRLLAMYAGGAIIGTSANISGMPSKRDIDSVLLELGDDDVDYFLDGGVLLGSPSTVLNLCKSPPRIERLGPVPPEAIERVAGIKVVT</sequence>
<proteinExistence type="inferred from homology"/>
<protein>
    <recommendedName>
        <fullName evidence="10">L-threonylcarbamoyladenylate synthase</fullName>
        <ecNumber evidence="3">2.7.7.87</ecNumber>
    </recommendedName>
    <alternativeName>
        <fullName evidence="10">L-threonylcarbamoyladenylate synthase</fullName>
    </alternativeName>
</protein>
<dbReference type="RefSeq" id="WP_014026941.1">
    <property type="nucleotide sequence ID" value="NC_015931.1"/>
</dbReference>
<dbReference type="SUPFAM" id="SSF55821">
    <property type="entry name" value="YrdC/RibB"/>
    <property type="match status" value="1"/>
</dbReference>
<dbReference type="GO" id="GO:0005524">
    <property type="term" value="F:ATP binding"/>
    <property type="evidence" value="ECO:0007669"/>
    <property type="project" value="UniProtKB-KW"/>
</dbReference>
<evidence type="ECO:0000259" key="12">
    <source>
        <dbReference type="PROSITE" id="PS51163"/>
    </source>
</evidence>
<dbReference type="EC" id="2.7.7.87" evidence="3"/>
<gene>
    <name evidence="13" type="ordered locus">Pyrfu_1406</name>
</gene>
<dbReference type="PANTHER" id="PTHR17490">
    <property type="entry name" value="SUA5"/>
    <property type="match status" value="1"/>
</dbReference>
<dbReference type="GO" id="GO:0000049">
    <property type="term" value="F:tRNA binding"/>
    <property type="evidence" value="ECO:0007669"/>
    <property type="project" value="TreeGrafter"/>
</dbReference>
<dbReference type="PROSITE" id="PS51163">
    <property type="entry name" value="YRDC"/>
    <property type="match status" value="1"/>
</dbReference>
<keyword evidence="6" id="KW-0819">tRNA processing</keyword>
<keyword evidence="8" id="KW-0547">Nucleotide-binding</keyword>
<evidence type="ECO:0000256" key="3">
    <source>
        <dbReference type="ARBA" id="ARBA00012584"/>
    </source>
</evidence>
<evidence type="ECO:0000313" key="14">
    <source>
        <dbReference type="Proteomes" id="UP000001037"/>
    </source>
</evidence>
<dbReference type="InterPro" id="IPR006070">
    <property type="entry name" value="Sua5-like_dom"/>
</dbReference>
<reference evidence="13 14" key="1">
    <citation type="journal article" date="2011" name="Stand. Genomic Sci.">
        <title>Complete genome sequence of the hyperthermophilic chemolithoautotroph Pyrolobus fumarii type strain (1A).</title>
        <authorList>
            <person name="Anderson I."/>
            <person name="Goker M."/>
            <person name="Nolan M."/>
            <person name="Lucas S."/>
            <person name="Hammon N."/>
            <person name="Deshpande S."/>
            <person name="Cheng J.F."/>
            <person name="Tapia R."/>
            <person name="Han C."/>
            <person name="Goodwin L."/>
            <person name="Pitluck S."/>
            <person name="Huntemann M."/>
            <person name="Liolios K."/>
            <person name="Ivanova N."/>
            <person name="Pagani I."/>
            <person name="Mavromatis K."/>
            <person name="Ovchinikova G."/>
            <person name="Pati A."/>
            <person name="Chen A."/>
            <person name="Palaniappan K."/>
            <person name="Land M."/>
            <person name="Hauser L."/>
            <person name="Brambilla E.M."/>
            <person name="Huber H."/>
            <person name="Yasawong M."/>
            <person name="Rohde M."/>
            <person name="Spring S."/>
            <person name="Abt B."/>
            <person name="Sikorski J."/>
            <person name="Wirth R."/>
            <person name="Detter J.C."/>
            <person name="Woyke T."/>
            <person name="Bristow J."/>
            <person name="Eisen J.A."/>
            <person name="Markowitz V."/>
            <person name="Hugenholtz P."/>
            <person name="Kyrpides N.C."/>
            <person name="Klenk H.P."/>
            <person name="Lapidus A."/>
        </authorList>
    </citation>
    <scope>NUCLEOTIDE SEQUENCE [LARGE SCALE GENOMIC DNA]</scope>
    <source>
        <strain evidence="14">DSM 11204 / 1A</strain>
    </source>
</reference>
<dbReference type="Pfam" id="PF01300">
    <property type="entry name" value="Sua5_yciO_yrdC"/>
    <property type="match status" value="1"/>
</dbReference>
<dbReference type="Gene3D" id="3.90.870.10">
    <property type="entry name" value="DHBP synthase"/>
    <property type="match status" value="1"/>
</dbReference>